<dbReference type="InterPro" id="IPR027417">
    <property type="entry name" value="P-loop_NTPase"/>
</dbReference>
<keyword evidence="6" id="KW-1185">Reference proteome</keyword>
<proteinExistence type="predicted"/>
<dbReference type="OrthoDB" id="419598at2759"/>
<accession>A0A835LJ13</accession>
<dbReference type="GO" id="GO:0005524">
    <property type="term" value="F:ATP binding"/>
    <property type="evidence" value="ECO:0007669"/>
    <property type="project" value="UniProtKB-KW"/>
</dbReference>
<dbReference type="GO" id="GO:0016887">
    <property type="term" value="F:ATP hydrolysis activity"/>
    <property type="evidence" value="ECO:0007669"/>
    <property type="project" value="InterPro"/>
</dbReference>
<dbReference type="SUPFAM" id="SSF51735">
    <property type="entry name" value="NAD(P)-binding Rossmann-fold domains"/>
    <property type="match status" value="1"/>
</dbReference>
<dbReference type="PANTHER" id="PTHR11638:SF155">
    <property type="entry name" value="CHAPERONE PROTEIN CLPC1, CHLOROPLASTIC-LIKE"/>
    <property type="match status" value="1"/>
</dbReference>
<evidence type="ECO:0000256" key="3">
    <source>
        <dbReference type="ARBA" id="ARBA00022840"/>
    </source>
</evidence>
<dbReference type="Gene3D" id="3.40.50.720">
    <property type="entry name" value="NAD(P)-binding Rossmann-like Domain"/>
    <property type="match status" value="1"/>
</dbReference>
<dbReference type="PANTHER" id="PTHR11638">
    <property type="entry name" value="ATP-DEPENDENT CLP PROTEASE"/>
    <property type="match status" value="1"/>
</dbReference>
<dbReference type="AlphaFoldDB" id="A0A835LJ13"/>
<evidence type="ECO:0000313" key="6">
    <source>
        <dbReference type="Proteomes" id="UP000631114"/>
    </source>
</evidence>
<sequence>MEDTLHQRIIGQDEAVKAISPAIRRARVVYDINGREVEEVEPILDALPKLEQYIYFSSAGVYLKSDMLPHVEVDAVDPKSRHKGKLETENLLQSRDVKWTSIRPVYIYGPLNYNPVEECRNSAKTPATYYFGFEEAMIRFDMSEFMERHLVSKLIGSPPVMSATPRGGGHH</sequence>
<evidence type="ECO:0000256" key="2">
    <source>
        <dbReference type="ARBA" id="ARBA00022741"/>
    </source>
</evidence>
<dbReference type="GO" id="GO:0034605">
    <property type="term" value="P:cellular response to heat"/>
    <property type="evidence" value="ECO:0007669"/>
    <property type="project" value="TreeGrafter"/>
</dbReference>
<reference evidence="5 6" key="1">
    <citation type="submission" date="2020-10" db="EMBL/GenBank/DDBJ databases">
        <title>The Coptis chinensis genome and diversification of protoberbering-type alkaloids.</title>
        <authorList>
            <person name="Wang B."/>
            <person name="Shu S."/>
            <person name="Song C."/>
            <person name="Liu Y."/>
        </authorList>
    </citation>
    <scope>NUCLEOTIDE SEQUENCE [LARGE SCALE GENOMIC DNA]</scope>
    <source>
        <strain evidence="5">HL-2020</strain>
        <tissue evidence="5">Leaf</tissue>
    </source>
</reference>
<evidence type="ECO:0000256" key="1">
    <source>
        <dbReference type="ARBA" id="ARBA00022737"/>
    </source>
</evidence>
<protein>
    <recommendedName>
        <fullName evidence="4">ATPase AAA-type core domain-containing protein</fullName>
    </recommendedName>
</protein>
<dbReference type="EMBL" id="JADFTS010000008">
    <property type="protein sequence ID" value="KAF9594247.1"/>
    <property type="molecule type" value="Genomic_DNA"/>
</dbReference>
<dbReference type="Pfam" id="PF07724">
    <property type="entry name" value="AAA_2"/>
    <property type="match status" value="1"/>
</dbReference>
<feature type="domain" description="ATPase AAA-type core" evidence="4">
    <location>
        <begin position="122"/>
        <end position="168"/>
    </location>
</feature>
<dbReference type="SUPFAM" id="SSF52540">
    <property type="entry name" value="P-loop containing nucleoside triphosphate hydrolases"/>
    <property type="match status" value="1"/>
</dbReference>
<organism evidence="5 6">
    <name type="scientific">Coptis chinensis</name>
    <dbReference type="NCBI Taxonomy" id="261450"/>
    <lineage>
        <taxon>Eukaryota</taxon>
        <taxon>Viridiplantae</taxon>
        <taxon>Streptophyta</taxon>
        <taxon>Embryophyta</taxon>
        <taxon>Tracheophyta</taxon>
        <taxon>Spermatophyta</taxon>
        <taxon>Magnoliopsida</taxon>
        <taxon>Ranunculales</taxon>
        <taxon>Ranunculaceae</taxon>
        <taxon>Coptidoideae</taxon>
        <taxon>Coptis</taxon>
    </lineage>
</organism>
<comment type="caution">
    <text evidence="5">The sequence shown here is derived from an EMBL/GenBank/DDBJ whole genome shotgun (WGS) entry which is preliminary data.</text>
</comment>
<evidence type="ECO:0000259" key="4">
    <source>
        <dbReference type="Pfam" id="PF07724"/>
    </source>
</evidence>
<name>A0A835LJ13_9MAGN</name>
<keyword evidence="1" id="KW-0677">Repeat</keyword>
<evidence type="ECO:0000313" key="5">
    <source>
        <dbReference type="EMBL" id="KAF9594247.1"/>
    </source>
</evidence>
<gene>
    <name evidence="5" type="ORF">IFM89_028904</name>
</gene>
<dbReference type="InterPro" id="IPR036291">
    <property type="entry name" value="NAD(P)-bd_dom_sf"/>
</dbReference>
<dbReference type="InterPro" id="IPR050130">
    <property type="entry name" value="ClpA_ClpB"/>
</dbReference>
<dbReference type="GO" id="GO:0005737">
    <property type="term" value="C:cytoplasm"/>
    <property type="evidence" value="ECO:0007669"/>
    <property type="project" value="TreeGrafter"/>
</dbReference>
<keyword evidence="2" id="KW-0547">Nucleotide-binding</keyword>
<dbReference type="Proteomes" id="UP000631114">
    <property type="component" value="Unassembled WGS sequence"/>
</dbReference>
<dbReference type="Gene3D" id="3.40.50.300">
    <property type="entry name" value="P-loop containing nucleotide triphosphate hydrolases"/>
    <property type="match status" value="1"/>
</dbReference>
<keyword evidence="3" id="KW-0067">ATP-binding</keyword>
<dbReference type="InterPro" id="IPR003959">
    <property type="entry name" value="ATPase_AAA_core"/>
</dbReference>